<sequence>MRPPSNPGPSVQFVVSTGTEKADPELRKFIRSHVMQGKNKGKKLPPRVRKPKPGQAVPPPPTSAAAAAAAAARPTSKSHPSIPVPSHVLVSSRNHRSEVCDIPAPIKTAIQRNVLSAASCVRLADSTLEPFMVEVVFNFSTIAKSILFPLESCLFFVHKPEQWVGPLGSDPAFLHAMIFTAQCFFDSQTAGINENSRGRGFMTHSRKALPHCIKAIELLRERFATGDDESRKSMTTVGTITSLAVLAHASGDHLSASNHLDGLRGIVKMREGGLKSFDENVKLMVEVLRTDLGVALFHGDGTRFFDADGERYAEFPDMTGLVPKLFLKGKGQVARRVPKGVDGCSELGRIWTVLREFTGLVNYAAGTGKLIPMELYADCMTSTMYRLIGMGRLGTVEAQGSSEGNKLEKEELEVFRVGLLAYACSIFLQWKGMMRGRNHPYPFLAGQFRQAFDKMRNGGLEPKMVLWLIMVGATALLDVPGEDERWVGDALRENMRLCGITEWAGLRGVLEEVMWVGLVHDALGRKVMEVVASSVMNRVA</sequence>
<dbReference type="AlphaFoldDB" id="A0AAV9HWA5"/>
<evidence type="ECO:0000256" key="1">
    <source>
        <dbReference type="SAM" id="MobiDB-lite"/>
    </source>
</evidence>
<keyword evidence="3" id="KW-1185">Reference proteome</keyword>
<dbReference type="PANTHER" id="PTHR37540:SF5">
    <property type="entry name" value="TRANSCRIPTION FACTOR DOMAIN-CONTAINING PROTEIN"/>
    <property type="match status" value="1"/>
</dbReference>
<feature type="region of interest" description="Disordered" evidence="1">
    <location>
        <begin position="1"/>
        <end position="84"/>
    </location>
</feature>
<evidence type="ECO:0000313" key="3">
    <source>
        <dbReference type="Proteomes" id="UP001321749"/>
    </source>
</evidence>
<feature type="compositionally biased region" description="Basic residues" evidence="1">
    <location>
        <begin position="39"/>
        <end position="52"/>
    </location>
</feature>
<dbReference type="EMBL" id="MU864943">
    <property type="protein sequence ID" value="KAK4465011.1"/>
    <property type="molecule type" value="Genomic_DNA"/>
</dbReference>
<name>A0AAV9HWA5_9PEZI</name>
<protein>
    <submittedName>
        <fullName evidence="2">Uncharacterized protein</fullName>
    </submittedName>
</protein>
<reference evidence="2" key="2">
    <citation type="submission" date="2023-06" db="EMBL/GenBank/DDBJ databases">
        <authorList>
            <consortium name="Lawrence Berkeley National Laboratory"/>
            <person name="Mondo S.J."/>
            <person name="Hensen N."/>
            <person name="Bonometti L."/>
            <person name="Westerberg I."/>
            <person name="Brannstrom I.O."/>
            <person name="Guillou S."/>
            <person name="Cros-Aarteil S."/>
            <person name="Calhoun S."/>
            <person name="Haridas S."/>
            <person name="Kuo A."/>
            <person name="Pangilinan J."/>
            <person name="Riley R."/>
            <person name="Labutti K."/>
            <person name="Andreopoulos B."/>
            <person name="Lipzen A."/>
            <person name="Chen C."/>
            <person name="Yanf M."/>
            <person name="Daum C."/>
            <person name="Ng V."/>
            <person name="Clum A."/>
            <person name="Steindorff A."/>
            <person name="Ohm R."/>
            <person name="Martin F."/>
            <person name="Silar P."/>
            <person name="Natvig D."/>
            <person name="Lalanne C."/>
            <person name="Gautier V."/>
            <person name="Ament-Velasquez S.L."/>
            <person name="Kruys A."/>
            <person name="Hutchinson M.I."/>
            <person name="Powell A.J."/>
            <person name="Barry K."/>
            <person name="Miller A.N."/>
            <person name="Grigoriev I.V."/>
            <person name="Debuchy R."/>
            <person name="Gladieux P."/>
            <person name="Thoren M.H."/>
            <person name="Johannesson H."/>
        </authorList>
    </citation>
    <scope>NUCLEOTIDE SEQUENCE</scope>
    <source>
        <strain evidence="2">PSN324</strain>
    </source>
</reference>
<reference evidence="2" key="1">
    <citation type="journal article" date="2023" name="Mol. Phylogenet. Evol.">
        <title>Genome-scale phylogeny and comparative genomics of the fungal order Sordariales.</title>
        <authorList>
            <person name="Hensen N."/>
            <person name="Bonometti L."/>
            <person name="Westerberg I."/>
            <person name="Brannstrom I.O."/>
            <person name="Guillou S."/>
            <person name="Cros-Aarteil S."/>
            <person name="Calhoun S."/>
            <person name="Haridas S."/>
            <person name="Kuo A."/>
            <person name="Mondo S."/>
            <person name="Pangilinan J."/>
            <person name="Riley R."/>
            <person name="LaButti K."/>
            <person name="Andreopoulos B."/>
            <person name="Lipzen A."/>
            <person name="Chen C."/>
            <person name="Yan M."/>
            <person name="Daum C."/>
            <person name="Ng V."/>
            <person name="Clum A."/>
            <person name="Steindorff A."/>
            <person name="Ohm R.A."/>
            <person name="Martin F."/>
            <person name="Silar P."/>
            <person name="Natvig D.O."/>
            <person name="Lalanne C."/>
            <person name="Gautier V."/>
            <person name="Ament-Velasquez S.L."/>
            <person name="Kruys A."/>
            <person name="Hutchinson M.I."/>
            <person name="Powell A.J."/>
            <person name="Barry K."/>
            <person name="Miller A.N."/>
            <person name="Grigoriev I.V."/>
            <person name="Debuchy R."/>
            <person name="Gladieux P."/>
            <person name="Hiltunen Thoren M."/>
            <person name="Johannesson H."/>
        </authorList>
    </citation>
    <scope>NUCLEOTIDE SEQUENCE</scope>
    <source>
        <strain evidence="2">PSN324</strain>
    </source>
</reference>
<dbReference type="PANTHER" id="PTHR37540">
    <property type="entry name" value="TRANSCRIPTION FACTOR (ACR-2), PUTATIVE-RELATED-RELATED"/>
    <property type="match status" value="1"/>
</dbReference>
<dbReference type="Proteomes" id="UP001321749">
    <property type="component" value="Unassembled WGS sequence"/>
</dbReference>
<comment type="caution">
    <text evidence="2">The sequence shown here is derived from an EMBL/GenBank/DDBJ whole genome shotgun (WGS) entry which is preliminary data.</text>
</comment>
<gene>
    <name evidence="2" type="ORF">QBC42DRAFT_262308</name>
</gene>
<evidence type="ECO:0000313" key="2">
    <source>
        <dbReference type="EMBL" id="KAK4465011.1"/>
    </source>
</evidence>
<organism evidence="2 3">
    <name type="scientific">Cladorrhinum samala</name>
    <dbReference type="NCBI Taxonomy" id="585594"/>
    <lineage>
        <taxon>Eukaryota</taxon>
        <taxon>Fungi</taxon>
        <taxon>Dikarya</taxon>
        <taxon>Ascomycota</taxon>
        <taxon>Pezizomycotina</taxon>
        <taxon>Sordariomycetes</taxon>
        <taxon>Sordariomycetidae</taxon>
        <taxon>Sordariales</taxon>
        <taxon>Podosporaceae</taxon>
        <taxon>Cladorrhinum</taxon>
    </lineage>
</organism>
<accession>A0AAV9HWA5</accession>
<proteinExistence type="predicted"/>